<dbReference type="EMBL" id="JBEYXV010000010">
    <property type="protein sequence ID" value="MEU6823147.1"/>
    <property type="molecule type" value="Genomic_DNA"/>
</dbReference>
<keyword evidence="4" id="KW-1185">Reference proteome</keyword>
<name>A0ABV3BRF6_9ACTN</name>
<evidence type="ECO:0000256" key="2">
    <source>
        <dbReference type="SAM" id="SignalP"/>
    </source>
</evidence>
<feature type="signal peptide" evidence="2">
    <location>
        <begin position="1"/>
        <end position="18"/>
    </location>
</feature>
<dbReference type="RefSeq" id="WP_359351239.1">
    <property type="nucleotide sequence ID" value="NZ_JBEYXV010000010.1"/>
</dbReference>
<feature type="region of interest" description="Disordered" evidence="1">
    <location>
        <begin position="23"/>
        <end position="42"/>
    </location>
</feature>
<keyword evidence="2" id="KW-0732">Signal</keyword>
<evidence type="ECO:0000313" key="3">
    <source>
        <dbReference type="EMBL" id="MEU6823147.1"/>
    </source>
</evidence>
<evidence type="ECO:0000256" key="1">
    <source>
        <dbReference type="SAM" id="MobiDB-lite"/>
    </source>
</evidence>
<gene>
    <name evidence="3" type="ORF">ABZ921_21150</name>
</gene>
<accession>A0ABV3BRF6</accession>
<comment type="caution">
    <text evidence="3">The sequence shown here is derived from an EMBL/GenBank/DDBJ whole genome shotgun (WGS) entry which is preliminary data.</text>
</comment>
<organism evidence="3 4">
    <name type="scientific">Streptomyces atriruber</name>
    <dbReference type="NCBI Taxonomy" id="545121"/>
    <lineage>
        <taxon>Bacteria</taxon>
        <taxon>Bacillati</taxon>
        <taxon>Actinomycetota</taxon>
        <taxon>Actinomycetes</taxon>
        <taxon>Kitasatosporales</taxon>
        <taxon>Streptomycetaceae</taxon>
        <taxon>Streptomyces</taxon>
    </lineage>
</organism>
<reference evidence="3 4" key="1">
    <citation type="submission" date="2024-06" db="EMBL/GenBank/DDBJ databases">
        <title>The Natural Products Discovery Center: Release of the First 8490 Sequenced Strains for Exploring Actinobacteria Biosynthetic Diversity.</title>
        <authorList>
            <person name="Kalkreuter E."/>
            <person name="Kautsar S.A."/>
            <person name="Yang D."/>
            <person name="Bader C.D."/>
            <person name="Teijaro C.N."/>
            <person name="Fluegel L."/>
            <person name="Davis C.M."/>
            <person name="Simpson J.R."/>
            <person name="Lauterbach L."/>
            <person name="Steele A.D."/>
            <person name="Gui C."/>
            <person name="Meng S."/>
            <person name="Li G."/>
            <person name="Viehrig K."/>
            <person name="Ye F."/>
            <person name="Su P."/>
            <person name="Kiefer A.F."/>
            <person name="Nichols A."/>
            <person name="Cepeda A.J."/>
            <person name="Yan W."/>
            <person name="Fan B."/>
            <person name="Jiang Y."/>
            <person name="Adhikari A."/>
            <person name="Zheng C.-J."/>
            <person name="Schuster L."/>
            <person name="Cowan T.M."/>
            <person name="Smanski M.J."/>
            <person name="Chevrette M.G."/>
            <person name="De Carvalho L.P.S."/>
            <person name="Shen B."/>
        </authorList>
    </citation>
    <scope>NUCLEOTIDE SEQUENCE [LARGE SCALE GENOMIC DNA]</scope>
    <source>
        <strain evidence="3 4">NPDC046838</strain>
    </source>
</reference>
<proteinExistence type="predicted"/>
<sequence>MRHRISLCALALAAVVVAGCGSSGSDEPDAARSPSPGTTSPADLCTTIITKWARKIYDSGDKTYGDYQSMALSNGQYTILRDVLDAARAERSRESAASGRKLIDHQVRKRCAERYRDGGPSGGPWT</sequence>
<evidence type="ECO:0008006" key="5">
    <source>
        <dbReference type="Google" id="ProtNLM"/>
    </source>
</evidence>
<feature type="chain" id="PRO_5047222771" description="Lipoprotein" evidence="2">
    <location>
        <begin position="19"/>
        <end position="126"/>
    </location>
</feature>
<protein>
    <recommendedName>
        <fullName evidence="5">Lipoprotein</fullName>
    </recommendedName>
</protein>
<evidence type="ECO:0000313" key="4">
    <source>
        <dbReference type="Proteomes" id="UP001551176"/>
    </source>
</evidence>
<dbReference type="PROSITE" id="PS51257">
    <property type="entry name" value="PROKAR_LIPOPROTEIN"/>
    <property type="match status" value="1"/>
</dbReference>
<dbReference type="Proteomes" id="UP001551176">
    <property type="component" value="Unassembled WGS sequence"/>
</dbReference>